<evidence type="ECO:0000313" key="2">
    <source>
        <dbReference type="EMBL" id="KAA1125969.1"/>
    </source>
</evidence>
<protein>
    <submittedName>
        <fullName evidence="2">Uncharacterized protein</fullName>
    </submittedName>
</protein>
<evidence type="ECO:0000256" key="1">
    <source>
        <dbReference type="SAM" id="MobiDB-lite"/>
    </source>
</evidence>
<feature type="region of interest" description="Disordered" evidence="1">
    <location>
        <begin position="47"/>
        <end position="82"/>
    </location>
</feature>
<gene>
    <name evidence="2" type="ORF">PGTUg99_026313</name>
</gene>
<proteinExistence type="predicted"/>
<dbReference type="AlphaFoldDB" id="A0A5B0RKL8"/>
<organism evidence="2 3">
    <name type="scientific">Puccinia graminis f. sp. tritici</name>
    <dbReference type="NCBI Taxonomy" id="56615"/>
    <lineage>
        <taxon>Eukaryota</taxon>
        <taxon>Fungi</taxon>
        <taxon>Dikarya</taxon>
        <taxon>Basidiomycota</taxon>
        <taxon>Pucciniomycotina</taxon>
        <taxon>Pucciniomycetes</taxon>
        <taxon>Pucciniales</taxon>
        <taxon>Pucciniaceae</taxon>
        <taxon>Puccinia</taxon>
    </lineage>
</organism>
<dbReference type="Proteomes" id="UP000325313">
    <property type="component" value="Unassembled WGS sequence"/>
</dbReference>
<reference evidence="2 3" key="1">
    <citation type="submission" date="2019-05" db="EMBL/GenBank/DDBJ databases">
        <title>Emergence of the Ug99 lineage of the wheat stem rust pathogen through somatic hybridization.</title>
        <authorList>
            <person name="Li F."/>
            <person name="Upadhyaya N.M."/>
            <person name="Sperschneider J."/>
            <person name="Matny O."/>
            <person name="Nguyen-Phuc H."/>
            <person name="Mago R."/>
            <person name="Raley C."/>
            <person name="Miller M.E."/>
            <person name="Silverstein K.A.T."/>
            <person name="Henningsen E."/>
            <person name="Hirsch C.D."/>
            <person name="Visser B."/>
            <person name="Pretorius Z.A."/>
            <person name="Steffenson B.J."/>
            <person name="Schwessinger B."/>
            <person name="Dodds P.N."/>
            <person name="Figueroa M."/>
        </authorList>
    </citation>
    <scope>NUCLEOTIDE SEQUENCE [LARGE SCALE GENOMIC DNA]</scope>
    <source>
        <strain evidence="2 3">Ug99</strain>
    </source>
</reference>
<comment type="caution">
    <text evidence="2">The sequence shown here is derived from an EMBL/GenBank/DDBJ whole genome shotgun (WGS) entry which is preliminary data.</text>
</comment>
<dbReference type="PROSITE" id="PS51257">
    <property type="entry name" value="PROKAR_LIPOPROTEIN"/>
    <property type="match status" value="1"/>
</dbReference>
<name>A0A5B0RKL8_PUCGR</name>
<evidence type="ECO:0000313" key="3">
    <source>
        <dbReference type="Proteomes" id="UP000325313"/>
    </source>
</evidence>
<accession>A0A5B0RKL8</accession>
<dbReference type="EMBL" id="VDEP01000174">
    <property type="protein sequence ID" value="KAA1125969.1"/>
    <property type="molecule type" value="Genomic_DNA"/>
</dbReference>
<sequence>MPVKYFTCTCVGLGCGSLTHLDNGVSTRGYQMSQSAYDNHLRKIRQPSKQNSQMIPTATQDTEISSVDQSTNNPSQASPQSLQMSSLLEGLSEDAVNRFLKMEIEKLNLTKPSNTMKSCDLVAEQIPKIVVTIPVRLGLAQQIIHATKQYVKALDGAITTCGTPLFKNPKANDTYLTPLSASLHTAP</sequence>